<name>A0A840Q2E8_9PSEU</name>
<sequence>MNGDRTTMDAARLNEAARELLEQLADRLPQRRLAPYRALGEAGESASLLNEICKILVNRHTEVTPAEKETLTRLLDVVPADAGDYDYINHRDRTLAAIHVADRPRVVTHDDMRKLSADSRALLERFADRLPPNRLEEYRTLSDVGEWGMLLHLLSASLVTRQIPVNPAERDALAALLNWFRPATVANLAYIRDRENTLASLNVTDQP</sequence>
<gene>
    <name evidence="1" type="ORF">BJ970_000069</name>
</gene>
<evidence type="ECO:0000313" key="1">
    <source>
        <dbReference type="EMBL" id="MBB5152535.1"/>
    </source>
</evidence>
<keyword evidence="2" id="KW-1185">Reference proteome</keyword>
<organism evidence="1 2">
    <name type="scientific">Saccharopolyspora phatthalungensis</name>
    <dbReference type="NCBI Taxonomy" id="664693"/>
    <lineage>
        <taxon>Bacteria</taxon>
        <taxon>Bacillati</taxon>
        <taxon>Actinomycetota</taxon>
        <taxon>Actinomycetes</taxon>
        <taxon>Pseudonocardiales</taxon>
        <taxon>Pseudonocardiaceae</taxon>
        <taxon>Saccharopolyspora</taxon>
    </lineage>
</organism>
<evidence type="ECO:0000313" key="2">
    <source>
        <dbReference type="Proteomes" id="UP000584374"/>
    </source>
</evidence>
<dbReference type="AlphaFoldDB" id="A0A840Q2E8"/>
<dbReference type="Proteomes" id="UP000584374">
    <property type="component" value="Unassembled WGS sequence"/>
</dbReference>
<protein>
    <submittedName>
        <fullName evidence="1">Uncharacterized protein</fullName>
    </submittedName>
</protein>
<dbReference type="EMBL" id="JACHIW010000001">
    <property type="protein sequence ID" value="MBB5152535.1"/>
    <property type="molecule type" value="Genomic_DNA"/>
</dbReference>
<comment type="caution">
    <text evidence="1">The sequence shown here is derived from an EMBL/GenBank/DDBJ whole genome shotgun (WGS) entry which is preliminary data.</text>
</comment>
<dbReference type="RefSeq" id="WP_184722008.1">
    <property type="nucleotide sequence ID" value="NZ_JACHIW010000001.1"/>
</dbReference>
<accession>A0A840Q2E8</accession>
<proteinExistence type="predicted"/>
<reference evidence="1 2" key="1">
    <citation type="submission" date="2020-08" db="EMBL/GenBank/DDBJ databases">
        <title>Sequencing the genomes of 1000 actinobacteria strains.</title>
        <authorList>
            <person name="Klenk H.-P."/>
        </authorList>
    </citation>
    <scope>NUCLEOTIDE SEQUENCE [LARGE SCALE GENOMIC DNA]</scope>
    <source>
        <strain evidence="1 2">DSM 45584</strain>
    </source>
</reference>